<organism evidence="2 3">
    <name type="scientific">Handroanthus impetiginosus</name>
    <dbReference type="NCBI Taxonomy" id="429701"/>
    <lineage>
        <taxon>Eukaryota</taxon>
        <taxon>Viridiplantae</taxon>
        <taxon>Streptophyta</taxon>
        <taxon>Embryophyta</taxon>
        <taxon>Tracheophyta</taxon>
        <taxon>Spermatophyta</taxon>
        <taxon>Magnoliopsida</taxon>
        <taxon>eudicotyledons</taxon>
        <taxon>Gunneridae</taxon>
        <taxon>Pentapetalae</taxon>
        <taxon>asterids</taxon>
        <taxon>lamiids</taxon>
        <taxon>Lamiales</taxon>
        <taxon>Bignoniaceae</taxon>
        <taxon>Crescentiina</taxon>
        <taxon>Tabebuia alliance</taxon>
        <taxon>Handroanthus</taxon>
    </lineage>
</organism>
<reference evidence="3" key="1">
    <citation type="journal article" date="2018" name="Gigascience">
        <title>Genome assembly of the Pink Ipe (Handroanthus impetiginosus, Bignoniaceae), a highly valued, ecologically keystone Neotropical timber forest tree.</title>
        <authorList>
            <person name="Silva-Junior O.B."/>
            <person name="Grattapaglia D."/>
            <person name="Novaes E."/>
            <person name="Collevatti R.G."/>
        </authorList>
    </citation>
    <scope>NUCLEOTIDE SEQUENCE [LARGE SCALE GENOMIC DNA]</scope>
    <source>
        <strain evidence="3">cv. UFG-1</strain>
    </source>
</reference>
<sequence>MERDRSQNRKRTRDNRGDENEESNKGKKPDKRYEFCDGIGVFDFPWLKESVIFKVDEYLEPEEKFAACSYLDGIFTANLDQQDSYVNVSPALDGNLYDNKLDGESFGSLRVDNIEPVDCIWSCVIEQPLDIGLNKV</sequence>
<feature type="region of interest" description="Disordered" evidence="1">
    <location>
        <begin position="1"/>
        <end position="32"/>
    </location>
</feature>
<feature type="compositionally biased region" description="Basic and acidic residues" evidence="1">
    <location>
        <begin position="14"/>
        <end position="32"/>
    </location>
</feature>
<accession>A0A2G9H985</accession>
<comment type="caution">
    <text evidence="2">The sequence shown here is derived from an EMBL/GenBank/DDBJ whole genome shotgun (WGS) entry which is preliminary data.</text>
</comment>
<name>A0A2G9H985_9LAMI</name>
<dbReference type="Proteomes" id="UP000231279">
    <property type="component" value="Unassembled WGS sequence"/>
</dbReference>
<dbReference type="EMBL" id="NKXS01002351">
    <property type="protein sequence ID" value="PIN14097.1"/>
    <property type="molecule type" value="Genomic_DNA"/>
</dbReference>
<dbReference type="OrthoDB" id="749393at2759"/>
<evidence type="ECO:0000313" key="2">
    <source>
        <dbReference type="EMBL" id="PIN14097.1"/>
    </source>
</evidence>
<dbReference type="AlphaFoldDB" id="A0A2G9H985"/>
<evidence type="ECO:0000256" key="1">
    <source>
        <dbReference type="SAM" id="MobiDB-lite"/>
    </source>
</evidence>
<proteinExistence type="predicted"/>
<protein>
    <submittedName>
        <fullName evidence="2">Uncharacterized protein</fullName>
    </submittedName>
</protein>
<gene>
    <name evidence="2" type="ORF">CDL12_13282</name>
</gene>
<keyword evidence="3" id="KW-1185">Reference proteome</keyword>
<evidence type="ECO:0000313" key="3">
    <source>
        <dbReference type="Proteomes" id="UP000231279"/>
    </source>
</evidence>